<proteinExistence type="predicted"/>
<evidence type="ECO:0000313" key="4">
    <source>
        <dbReference type="Proteomes" id="UP001187531"/>
    </source>
</evidence>
<comment type="caution">
    <text evidence="3">The sequence shown here is derived from an EMBL/GenBank/DDBJ whole genome shotgun (WGS) entry which is preliminary data.</text>
</comment>
<dbReference type="Gene3D" id="2.60.40.10">
    <property type="entry name" value="Immunoglobulins"/>
    <property type="match status" value="2"/>
</dbReference>
<feature type="non-terminal residue" evidence="3">
    <location>
        <position position="259"/>
    </location>
</feature>
<evidence type="ECO:0000256" key="1">
    <source>
        <dbReference type="ARBA" id="ARBA00023319"/>
    </source>
</evidence>
<keyword evidence="4" id="KW-1185">Reference proteome</keyword>
<dbReference type="InterPro" id="IPR013098">
    <property type="entry name" value="Ig_I-set"/>
</dbReference>
<dbReference type="AlphaFoldDB" id="A0AA88IH12"/>
<dbReference type="SMART" id="SM00408">
    <property type="entry name" value="IGc2"/>
    <property type="match status" value="2"/>
</dbReference>
<sequence>MGVTQELAPSFTQKPQLRNEDEGNRLVFECQLNASPKPEVQWYREDKLIVEDERTLIHIREVSPGRYTVALDINDVVETDGGLYKVKAKNKLGEVSASINLNFSPVDEPIERQIDGIAPTFSKKPQIIQEEDGKRLRFECKILADPKPDISWFHDGVGVKSGGRFKVTIQKDGNSYPSTLQISDVTVEDAGKYKVTAKNELGESNATISLNFDSDEVASVPKNGVRPTFTERPVIRQSDDGTKVFFECRLVGDPQPEVQ</sequence>
<keyword evidence="1" id="KW-0393">Immunoglobulin domain</keyword>
<dbReference type="PANTHER" id="PTHR10075">
    <property type="entry name" value="BASIGIN RELATED"/>
    <property type="match status" value="1"/>
</dbReference>
<dbReference type="PANTHER" id="PTHR10075:SF100">
    <property type="entry name" value="FASCICLIN-2"/>
    <property type="match status" value="1"/>
</dbReference>
<dbReference type="FunFam" id="2.60.40.10:FF:000097">
    <property type="entry name" value="Bent, isoform F"/>
    <property type="match status" value="2"/>
</dbReference>
<dbReference type="GO" id="GO:0030424">
    <property type="term" value="C:axon"/>
    <property type="evidence" value="ECO:0007669"/>
    <property type="project" value="TreeGrafter"/>
</dbReference>
<dbReference type="SMART" id="SM00409">
    <property type="entry name" value="IG"/>
    <property type="match status" value="2"/>
</dbReference>
<gene>
    <name evidence="3" type="ORF">QYM36_008500</name>
</gene>
<dbReference type="SUPFAM" id="SSF48726">
    <property type="entry name" value="Immunoglobulin"/>
    <property type="match status" value="2"/>
</dbReference>
<dbReference type="GO" id="GO:0005886">
    <property type="term" value="C:plasma membrane"/>
    <property type="evidence" value="ECO:0007669"/>
    <property type="project" value="TreeGrafter"/>
</dbReference>
<name>A0AA88IH12_ARTSF</name>
<evidence type="ECO:0000259" key="2">
    <source>
        <dbReference type="PROSITE" id="PS50835"/>
    </source>
</evidence>
<dbReference type="InterPro" id="IPR003599">
    <property type="entry name" value="Ig_sub"/>
</dbReference>
<dbReference type="GO" id="GO:0007411">
    <property type="term" value="P:axon guidance"/>
    <property type="evidence" value="ECO:0007669"/>
    <property type="project" value="TreeGrafter"/>
</dbReference>
<feature type="domain" description="Ig-like" evidence="2">
    <location>
        <begin position="119"/>
        <end position="209"/>
    </location>
</feature>
<accession>A0AA88IH12</accession>
<dbReference type="InterPro" id="IPR003598">
    <property type="entry name" value="Ig_sub2"/>
</dbReference>
<dbReference type="InterPro" id="IPR036179">
    <property type="entry name" value="Ig-like_dom_sf"/>
</dbReference>
<dbReference type="InterPro" id="IPR007110">
    <property type="entry name" value="Ig-like_dom"/>
</dbReference>
<dbReference type="EMBL" id="JAVRJZ010000001">
    <property type="protein sequence ID" value="KAK2728043.1"/>
    <property type="molecule type" value="Genomic_DNA"/>
</dbReference>
<dbReference type="GO" id="GO:0007156">
    <property type="term" value="P:homophilic cell adhesion via plasma membrane adhesion molecules"/>
    <property type="evidence" value="ECO:0007669"/>
    <property type="project" value="TreeGrafter"/>
</dbReference>
<reference evidence="3" key="1">
    <citation type="submission" date="2023-07" db="EMBL/GenBank/DDBJ databases">
        <title>Chromosome-level genome assembly of Artemia franciscana.</title>
        <authorList>
            <person name="Jo E."/>
        </authorList>
    </citation>
    <scope>NUCLEOTIDE SEQUENCE</scope>
    <source>
        <tissue evidence="3">Whole body</tissue>
    </source>
</reference>
<protein>
    <recommendedName>
        <fullName evidence="2">Ig-like domain-containing protein</fullName>
    </recommendedName>
</protein>
<dbReference type="Pfam" id="PF07679">
    <property type="entry name" value="I-set"/>
    <property type="match status" value="2"/>
</dbReference>
<dbReference type="PROSITE" id="PS50835">
    <property type="entry name" value="IG_LIKE"/>
    <property type="match status" value="2"/>
</dbReference>
<dbReference type="InterPro" id="IPR013783">
    <property type="entry name" value="Ig-like_fold"/>
</dbReference>
<organism evidence="3 4">
    <name type="scientific">Artemia franciscana</name>
    <name type="common">Brine shrimp</name>
    <name type="synonym">Artemia sanfranciscana</name>
    <dbReference type="NCBI Taxonomy" id="6661"/>
    <lineage>
        <taxon>Eukaryota</taxon>
        <taxon>Metazoa</taxon>
        <taxon>Ecdysozoa</taxon>
        <taxon>Arthropoda</taxon>
        <taxon>Crustacea</taxon>
        <taxon>Branchiopoda</taxon>
        <taxon>Anostraca</taxon>
        <taxon>Artemiidae</taxon>
        <taxon>Artemia</taxon>
    </lineage>
</organism>
<dbReference type="GO" id="GO:0098632">
    <property type="term" value="F:cell-cell adhesion mediator activity"/>
    <property type="evidence" value="ECO:0007669"/>
    <property type="project" value="TreeGrafter"/>
</dbReference>
<evidence type="ECO:0000313" key="3">
    <source>
        <dbReference type="EMBL" id="KAK2728043.1"/>
    </source>
</evidence>
<feature type="domain" description="Ig-like" evidence="2">
    <location>
        <begin position="9"/>
        <end position="102"/>
    </location>
</feature>
<dbReference type="Proteomes" id="UP001187531">
    <property type="component" value="Unassembled WGS sequence"/>
</dbReference>
<dbReference type="GO" id="GO:0070593">
    <property type="term" value="P:dendrite self-avoidance"/>
    <property type="evidence" value="ECO:0007669"/>
    <property type="project" value="TreeGrafter"/>
</dbReference>